<evidence type="ECO:0000313" key="2">
    <source>
        <dbReference type="Proteomes" id="UP000789405"/>
    </source>
</evidence>
<comment type="caution">
    <text evidence="1">The sequence shown here is derived from an EMBL/GenBank/DDBJ whole genome shotgun (WGS) entry which is preliminary data.</text>
</comment>
<sequence>NELTFEEFKQRYINIIIFKEDYTSVTCTNYRNVKTSKELGEAKNLRIDRDHNGARNILINSWRPSSKVLNYESDT</sequence>
<name>A0A9N9CX91_9GLOM</name>
<keyword evidence="2" id="KW-1185">Reference proteome</keyword>
<reference evidence="1" key="1">
    <citation type="submission" date="2021-06" db="EMBL/GenBank/DDBJ databases">
        <authorList>
            <person name="Kallberg Y."/>
            <person name="Tangrot J."/>
            <person name="Rosling A."/>
        </authorList>
    </citation>
    <scope>NUCLEOTIDE SEQUENCE</scope>
    <source>
        <strain evidence="1">MA453B</strain>
    </source>
</reference>
<proteinExistence type="predicted"/>
<dbReference type="Proteomes" id="UP000789405">
    <property type="component" value="Unassembled WGS sequence"/>
</dbReference>
<dbReference type="EMBL" id="CAJVPY010004370">
    <property type="protein sequence ID" value="CAG8617337.1"/>
    <property type="molecule type" value="Genomic_DNA"/>
</dbReference>
<dbReference type="AlphaFoldDB" id="A0A9N9CX91"/>
<feature type="non-terminal residue" evidence="1">
    <location>
        <position position="1"/>
    </location>
</feature>
<evidence type="ECO:0000313" key="1">
    <source>
        <dbReference type="EMBL" id="CAG8617337.1"/>
    </source>
</evidence>
<accession>A0A9N9CX91</accession>
<organism evidence="1 2">
    <name type="scientific">Dentiscutata erythropus</name>
    <dbReference type="NCBI Taxonomy" id="1348616"/>
    <lineage>
        <taxon>Eukaryota</taxon>
        <taxon>Fungi</taxon>
        <taxon>Fungi incertae sedis</taxon>
        <taxon>Mucoromycota</taxon>
        <taxon>Glomeromycotina</taxon>
        <taxon>Glomeromycetes</taxon>
        <taxon>Diversisporales</taxon>
        <taxon>Gigasporaceae</taxon>
        <taxon>Dentiscutata</taxon>
    </lineage>
</organism>
<protein>
    <submittedName>
        <fullName evidence="1">9988_t:CDS:1</fullName>
    </submittedName>
</protein>
<gene>
    <name evidence="1" type="ORF">DERYTH_LOCUS8456</name>
</gene>